<sequence>MQSWTKLMYVNSNRSSSVKIIKLRNYCNSNKSVPPVVTRLLDRCTKPFIQKQPLELAKKLANDVLSHNNSAALTGIERPKIEEIFKSNQNSYDSNTQFERCNLELVESIPTGLEFPGKECHTSTYDAWLSLLKSAEKSIDIVAFYWSLTDKTGYETSWQGKEILDAIEAAAQRGVKIRIAQHVPGKIFQQEESADLAARGLAEVRNLNFAAYGAGVLHTKMWVVDNKHIFLGSANMDWRSLTEVKELGVVVRNNSSVALDMGKIFSVYWEMGDRRTPPHKWSREMETNYNEDNPLRLQCVLDDGKNGAKGENVESEDPISTYCKANIFLSSCPREFNPRGREHDLEAVMFAIENAAKYIRISVMEYLPATFFMRRNNRYWPNIDNALRAAAFRGVKVDLLVSKWKHTKKEMVPYLKSLLQINPALRSGQISVKVFTVPSDDKQSQIDHARVNHAKYLVTDKVAYIGTSNWAGDYFITTAGVSMVIESVDSREIVEKFNQVFLRDWNSEYAKSLDL</sequence>
<dbReference type="GO" id="GO:0003824">
    <property type="term" value="F:catalytic activity"/>
    <property type="evidence" value="ECO:0007669"/>
    <property type="project" value="InterPro"/>
</dbReference>
<feature type="domain" description="PLD phosphodiesterase" evidence="2">
    <location>
        <begin position="213"/>
        <end position="240"/>
    </location>
</feature>
<dbReference type="PROSITE" id="PS50035">
    <property type="entry name" value="PLD"/>
    <property type="match status" value="2"/>
</dbReference>
<dbReference type="SMART" id="SM00155">
    <property type="entry name" value="PLDc"/>
    <property type="match status" value="2"/>
</dbReference>
<protein>
    <submittedName>
        <fullName evidence="4">PLD phosphodiesterase domain-containing protein</fullName>
    </submittedName>
</protein>
<dbReference type="CDD" id="cd09106">
    <property type="entry name" value="PLDc_vPLD3_4_5_like_1"/>
    <property type="match status" value="1"/>
</dbReference>
<dbReference type="InterPro" id="IPR001736">
    <property type="entry name" value="PLipase_D/transphosphatidylase"/>
</dbReference>
<keyword evidence="3" id="KW-1185">Reference proteome</keyword>
<evidence type="ECO:0000313" key="4">
    <source>
        <dbReference type="WBParaSite" id="jg26139"/>
    </source>
</evidence>
<dbReference type="PANTHER" id="PTHR10185">
    <property type="entry name" value="PHOSPHOLIPASE D - RELATED"/>
    <property type="match status" value="1"/>
</dbReference>
<accession>A0A915E246</accession>
<reference evidence="4" key="1">
    <citation type="submission" date="2022-11" db="UniProtKB">
        <authorList>
            <consortium name="WormBaseParasite"/>
        </authorList>
    </citation>
    <scope>IDENTIFICATION</scope>
</reference>
<dbReference type="CDD" id="cd09107">
    <property type="entry name" value="PLDc_vPLD3_4_5_like_2"/>
    <property type="match status" value="1"/>
</dbReference>
<dbReference type="InterPro" id="IPR032803">
    <property type="entry name" value="PLDc_3"/>
</dbReference>
<comment type="similarity">
    <text evidence="1">Belongs to the phospholipase D family.</text>
</comment>
<dbReference type="InterPro" id="IPR050874">
    <property type="entry name" value="Diverse_PLD-related"/>
</dbReference>
<evidence type="ECO:0000256" key="1">
    <source>
        <dbReference type="ARBA" id="ARBA00008664"/>
    </source>
</evidence>
<dbReference type="WBParaSite" id="jg26139">
    <property type="protein sequence ID" value="jg26139"/>
    <property type="gene ID" value="jg26139"/>
</dbReference>
<dbReference type="AlphaFoldDB" id="A0A915E246"/>
<organism evidence="3 4">
    <name type="scientific">Ditylenchus dipsaci</name>
    <dbReference type="NCBI Taxonomy" id="166011"/>
    <lineage>
        <taxon>Eukaryota</taxon>
        <taxon>Metazoa</taxon>
        <taxon>Ecdysozoa</taxon>
        <taxon>Nematoda</taxon>
        <taxon>Chromadorea</taxon>
        <taxon>Rhabditida</taxon>
        <taxon>Tylenchina</taxon>
        <taxon>Tylenchomorpha</taxon>
        <taxon>Sphaerularioidea</taxon>
        <taxon>Anguinidae</taxon>
        <taxon>Anguininae</taxon>
        <taxon>Ditylenchus</taxon>
    </lineage>
</organism>
<dbReference type="Gene3D" id="3.30.870.10">
    <property type="entry name" value="Endonuclease Chain A"/>
    <property type="match status" value="2"/>
</dbReference>
<dbReference type="SUPFAM" id="SSF56024">
    <property type="entry name" value="Phospholipase D/nuclease"/>
    <property type="match status" value="2"/>
</dbReference>
<name>A0A915E246_9BILA</name>
<proteinExistence type="inferred from homology"/>
<dbReference type="PANTHER" id="PTHR10185:SF17">
    <property type="entry name" value="GM01519P-RELATED"/>
    <property type="match status" value="1"/>
</dbReference>
<dbReference type="Proteomes" id="UP000887574">
    <property type="component" value="Unplaced"/>
</dbReference>
<dbReference type="Pfam" id="PF13918">
    <property type="entry name" value="PLDc_3"/>
    <property type="match status" value="1"/>
</dbReference>
<feature type="domain" description="PLD phosphodiesterase" evidence="2">
    <location>
        <begin position="448"/>
        <end position="474"/>
    </location>
</feature>
<evidence type="ECO:0000313" key="3">
    <source>
        <dbReference type="Proteomes" id="UP000887574"/>
    </source>
</evidence>
<evidence type="ECO:0000259" key="2">
    <source>
        <dbReference type="PROSITE" id="PS50035"/>
    </source>
</evidence>